<feature type="region of interest" description="Disordered" evidence="1">
    <location>
        <begin position="156"/>
        <end position="231"/>
    </location>
</feature>
<feature type="compositionally biased region" description="Polar residues" evidence="1">
    <location>
        <begin position="250"/>
        <end position="274"/>
    </location>
</feature>
<keyword evidence="3" id="KW-1185">Reference proteome</keyword>
<feature type="compositionally biased region" description="Basic and acidic residues" evidence="1">
    <location>
        <begin position="94"/>
        <end position="123"/>
    </location>
</feature>
<dbReference type="EMBL" id="AZBU02000007">
    <property type="protein sequence ID" value="TKR70879.1"/>
    <property type="molecule type" value="Genomic_DNA"/>
</dbReference>
<comment type="caution">
    <text evidence="2">The sequence shown here is derived from an EMBL/GenBank/DDBJ whole genome shotgun (WGS) entry which is preliminary data.</text>
</comment>
<evidence type="ECO:0000313" key="2">
    <source>
        <dbReference type="EMBL" id="TKR70879.1"/>
    </source>
</evidence>
<proteinExistence type="predicted"/>
<evidence type="ECO:0000256" key="1">
    <source>
        <dbReference type="SAM" id="MobiDB-lite"/>
    </source>
</evidence>
<feature type="region of interest" description="Disordered" evidence="1">
    <location>
        <begin position="39"/>
        <end position="140"/>
    </location>
</feature>
<dbReference type="AlphaFoldDB" id="A0A4U5MMV5"/>
<dbReference type="Proteomes" id="UP000298663">
    <property type="component" value="Unassembled WGS sequence"/>
</dbReference>
<evidence type="ECO:0000313" key="3">
    <source>
        <dbReference type="Proteomes" id="UP000298663"/>
    </source>
</evidence>
<organism evidence="2 3">
    <name type="scientific">Steinernema carpocapsae</name>
    <name type="common">Entomopathogenic nematode</name>
    <dbReference type="NCBI Taxonomy" id="34508"/>
    <lineage>
        <taxon>Eukaryota</taxon>
        <taxon>Metazoa</taxon>
        <taxon>Ecdysozoa</taxon>
        <taxon>Nematoda</taxon>
        <taxon>Chromadorea</taxon>
        <taxon>Rhabditida</taxon>
        <taxon>Tylenchina</taxon>
        <taxon>Panagrolaimomorpha</taxon>
        <taxon>Strongyloidoidea</taxon>
        <taxon>Steinernematidae</taxon>
        <taxon>Steinernema</taxon>
    </lineage>
</organism>
<sequence length="876" mass="99104">MSKKERELLATEMSRHQVLTTEDKEFLDSVFSCPKPVLFTQTSEQSQSDSVDSIEDSERKLSAAEEELLSAEHERHLREQNEDMDNEEEEDIPDLERKLSSAHDFSGKEERLFEEENMRKSDSEGAETPLPSTTHNLRFETPQESLLEAVIKAQKRKEHHVASAHDLSHREEELLEEEHQKHKKDDEDSHRILNRTPDLPTKDEEESTPDGAITPLPSTTDNFHFETPEETLLSAVVRAENDEDLIADETFSSSSTLNDANVTQNRPESASTDSTIHEKDSVELPRIDVSFVEDLVRTRPNQVLSPGTFSMDSGIVAPKKNVAFDHSFDQASSSESSFQKDSSDSESSVVQVASSPKKSTKSMTNLATFDDTVSTQSSIRPNSPLNRACTEYENLLEHVFTGSTAPPDDDDLHKVRELKYRDDGFQKTEIENPKPEAPRRKLTLTTHESEDSLRFPEIQDSSPPYDGLAHHAVPLEKQFGFIDELVKESKDSKSFEEDRDIIERVFTGMSSLKRKEPDEDYMKNKKIEPQFTLKISKEIPEQSQKRELVEIDPNDGLLDLVFTSTRKSRKKHKKHRSEGEVVVEKIDVTQIVYDSKSLNEMEPGTSKSLELDHSDAHKAVEAQETVGFQSSGFIQSLLLNSLLITLPDNITSTETISRISSDPIYPFRSHEPQDPDPCPTKNHIYYHIVPSKDVPGELSMETIALPKRLHLIQQHSEHVPEAVDTVDDSTQTTHVLIEVTTKDEGTQETAEQKEVGIQTTKHVGFHCEITVIPPEGHRSDLERFEVEPECQNAKHKKDADHCQPQYRIKQSSMTPTEKIMGKTDKLFMTKDKSIGQWVISAVCRSTPYGFERSSLANRGYVPAAPLPDVIETTKMT</sequence>
<reference evidence="2 3" key="1">
    <citation type="journal article" date="2015" name="Genome Biol.">
        <title>Comparative genomics of Steinernema reveals deeply conserved gene regulatory networks.</title>
        <authorList>
            <person name="Dillman A.R."/>
            <person name="Macchietto M."/>
            <person name="Porter C.F."/>
            <person name="Rogers A."/>
            <person name="Williams B."/>
            <person name="Antoshechkin I."/>
            <person name="Lee M.M."/>
            <person name="Goodwin Z."/>
            <person name="Lu X."/>
            <person name="Lewis E.E."/>
            <person name="Goodrich-Blair H."/>
            <person name="Stock S.P."/>
            <person name="Adams B.J."/>
            <person name="Sternberg P.W."/>
            <person name="Mortazavi A."/>
        </authorList>
    </citation>
    <scope>NUCLEOTIDE SEQUENCE [LARGE SCALE GENOMIC DNA]</scope>
    <source>
        <strain evidence="2 3">ALL</strain>
    </source>
</reference>
<reference evidence="2 3" key="2">
    <citation type="journal article" date="2019" name="G3 (Bethesda)">
        <title>Hybrid Assembly of the Genome of the Entomopathogenic Nematode Steinernema carpocapsae Identifies the X-Chromosome.</title>
        <authorList>
            <person name="Serra L."/>
            <person name="Macchietto M."/>
            <person name="Macias-Munoz A."/>
            <person name="McGill C.J."/>
            <person name="Rodriguez I.M."/>
            <person name="Rodriguez B."/>
            <person name="Murad R."/>
            <person name="Mortazavi A."/>
        </authorList>
    </citation>
    <scope>NUCLEOTIDE SEQUENCE [LARGE SCALE GENOMIC DNA]</scope>
    <source>
        <strain evidence="2 3">ALL</strain>
    </source>
</reference>
<feature type="compositionally biased region" description="Basic and acidic residues" evidence="1">
    <location>
        <begin position="70"/>
        <end position="81"/>
    </location>
</feature>
<feature type="compositionally biased region" description="Acidic residues" evidence="1">
    <location>
        <begin position="82"/>
        <end position="93"/>
    </location>
</feature>
<protein>
    <submittedName>
        <fullName evidence="2">Uncharacterized protein</fullName>
    </submittedName>
</protein>
<accession>A0A4U5MMV5</accession>
<feature type="compositionally biased region" description="Low complexity" evidence="1">
    <location>
        <begin position="333"/>
        <end position="355"/>
    </location>
</feature>
<feature type="region of interest" description="Disordered" evidence="1">
    <location>
        <begin position="333"/>
        <end position="363"/>
    </location>
</feature>
<gene>
    <name evidence="2" type="ORF">L596_022846</name>
</gene>
<feature type="compositionally biased region" description="Polar residues" evidence="1">
    <location>
        <begin position="39"/>
        <end position="51"/>
    </location>
</feature>
<feature type="compositionally biased region" description="Basic and acidic residues" evidence="1">
    <location>
        <begin position="160"/>
        <end position="191"/>
    </location>
</feature>
<feature type="region of interest" description="Disordered" evidence="1">
    <location>
        <begin position="247"/>
        <end position="283"/>
    </location>
</feature>
<name>A0A4U5MMV5_STECR</name>